<sequence>MGIVNDVVNMLDFDREHIETDEGTKSKIELIIANGKQHLRDYNPLLTDEDFERATRARSLLFDYCRYAYSNAVEMFDHNFESEILKLRQEYEVKSYDFEE</sequence>
<reference evidence="1" key="1">
    <citation type="journal article" date="2021" name="Proc. Natl. Acad. Sci. U.S.A.">
        <title>A Catalog of Tens of Thousands of Viruses from Human Metagenomes Reveals Hidden Associations with Chronic Diseases.</title>
        <authorList>
            <person name="Tisza M.J."/>
            <person name="Buck C.B."/>
        </authorList>
    </citation>
    <scope>NUCLEOTIDE SEQUENCE</scope>
    <source>
        <strain evidence="1">CtDXA22</strain>
    </source>
</reference>
<name>A0A8S5NPB9_9CAUD</name>
<protein>
    <submittedName>
        <fullName evidence="1">Head Tail Connector Protein</fullName>
    </submittedName>
</protein>
<proteinExistence type="predicted"/>
<organism evidence="1">
    <name type="scientific">Siphoviridae sp. ctDXA22</name>
    <dbReference type="NCBI Taxonomy" id="2826198"/>
    <lineage>
        <taxon>Viruses</taxon>
        <taxon>Duplodnaviria</taxon>
        <taxon>Heunggongvirae</taxon>
        <taxon>Uroviricota</taxon>
        <taxon>Caudoviricetes</taxon>
    </lineage>
</organism>
<accession>A0A8S5NPB9</accession>
<evidence type="ECO:0000313" key="1">
    <source>
        <dbReference type="EMBL" id="DAD96553.1"/>
    </source>
</evidence>
<dbReference type="EMBL" id="BK015219">
    <property type="protein sequence ID" value="DAD96553.1"/>
    <property type="molecule type" value="Genomic_DNA"/>
</dbReference>